<reference evidence="1" key="2">
    <citation type="submission" date="2020-11" db="EMBL/GenBank/DDBJ databases">
        <authorList>
            <person name="McCartney M.A."/>
            <person name="Auch B."/>
            <person name="Kono T."/>
            <person name="Mallez S."/>
            <person name="Becker A."/>
            <person name="Gohl D.M."/>
            <person name="Silverstein K.A.T."/>
            <person name="Koren S."/>
            <person name="Bechman K.B."/>
            <person name="Herman A."/>
            <person name="Abrahante J.E."/>
            <person name="Garbe J."/>
        </authorList>
    </citation>
    <scope>NUCLEOTIDE SEQUENCE</scope>
    <source>
        <strain evidence="1">Duluth1</strain>
        <tissue evidence="1">Whole animal</tissue>
    </source>
</reference>
<name>A0A9D4J1Z0_DREPO</name>
<gene>
    <name evidence="1" type="ORF">DPMN_146420</name>
</gene>
<comment type="caution">
    <text evidence="1">The sequence shown here is derived from an EMBL/GenBank/DDBJ whole genome shotgun (WGS) entry which is preliminary data.</text>
</comment>
<accession>A0A9D4J1Z0</accession>
<dbReference type="EMBL" id="JAIWYP010000007">
    <property type="protein sequence ID" value="KAH3792919.1"/>
    <property type="molecule type" value="Genomic_DNA"/>
</dbReference>
<reference evidence="1" key="1">
    <citation type="journal article" date="2019" name="bioRxiv">
        <title>The Genome of the Zebra Mussel, Dreissena polymorpha: A Resource for Invasive Species Research.</title>
        <authorList>
            <person name="McCartney M.A."/>
            <person name="Auch B."/>
            <person name="Kono T."/>
            <person name="Mallez S."/>
            <person name="Zhang Y."/>
            <person name="Obille A."/>
            <person name="Becker A."/>
            <person name="Abrahante J.E."/>
            <person name="Garbe J."/>
            <person name="Badalamenti J.P."/>
            <person name="Herman A."/>
            <person name="Mangelson H."/>
            <person name="Liachko I."/>
            <person name="Sullivan S."/>
            <person name="Sone E.D."/>
            <person name="Koren S."/>
            <person name="Silverstein K.A.T."/>
            <person name="Beckman K.B."/>
            <person name="Gohl D.M."/>
        </authorList>
    </citation>
    <scope>NUCLEOTIDE SEQUENCE</scope>
    <source>
        <strain evidence="1">Duluth1</strain>
        <tissue evidence="1">Whole animal</tissue>
    </source>
</reference>
<dbReference type="AlphaFoldDB" id="A0A9D4J1Z0"/>
<proteinExistence type="predicted"/>
<protein>
    <submittedName>
        <fullName evidence="1">Uncharacterized protein</fullName>
    </submittedName>
</protein>
<evidence type="ECO:0000313" key="1">
    <source>
        <dbReference type="EMBL" id="KAH3792919.1"/>
    </source>
</evidence>
<sequence length="101" mass="11271">MIVKKCTPFVCRQECLEFRKELQKDPCFHSEVQGLYRSWGLLNPQIKSQMTNFFAALDSCDWEMWQAGYGPFGGGHTSGVAVSVATAMTSVLVPLVSAMYL</sequence>
<organism evidence="1 2">
    <name type="scientific">Dreissena polymorpha</name>
    <name type="common">Zebra mussel</name>
    <name type="synonym">Mytilus polymorpha</name>
    <dbReference type="NCBI Taxonomy" id="45954"/>
    <lineage>
        <taxon>Eukaryota</taxon>
        <taxon>Metazoa</taxon>
        <taxon>Spiralia</taxon>
        <taxon>Lophotrochozoa</taxon>
        <taxon>Mollusca</taxon>
        <taxon>Bivalvia</taxon>
        <taxon>Autobranchia</taxon>
        <taxon>Heteroconchia</taxon>
        <taxon>Euheterodonta</taxon>
        <taxon>Imparidentia</taxon>
        <taxon>Neoheterodontei</taxon>
        <taxon>Myida</taxon>
        <taxon>Dreissenoidea</taxon>
        <taxon>Dreissenidae</taxon>
        <taxon>Dreissena</taxon>
    </lineage>
</organism>
<keyword evidence="2" id="KW-1185">Reference proteome</keyword>
<evidence type="ECO:0000313" key="2">
    <source>
        <dbReference type="Proteomes" id="UP000828390"/>
    </source>
</evidence>
<dbReference type="Proteomes" id="UP000828390">
    <property type="component" value="Unassembled WGS sequence"/>
</dbReference>